<evidence type="ECO:0000313" key="2">
    <source>
        <dbReference type="EMBL" id="CAB3378840.1"/>
    </source>
</evidence>
<proteinExistence type="predicted"/>
<dbReference type="GO" id="GO:0005484">
    <property type="term" value="F:SNAP receptor activity"/>
    <property type="evidence" value="ECO:0007669"/>
    <property type="project" value="InterPro"/>
</dbReference>
<dbReference type="GO" id="GO:0031201">
    <property type="term" value="C:SNARE complex"/>
    <property type="evidence" value="ECO:0007669"/>
    <property type="project" value="TreeGrafter"/>
</dbReference>
<dbReference type="EMBL" id="CADEPI010000173">
    <property type="protein sequence ID" value="CAB3378840.1"/>
    <property type="molecule type" value="Genomic_DNA"/>
</dbReference>
<dbReference type="PANTHER" id="PTHR12825:SF0">
    <property type="entry name" value="VESICLE TRANSPORT PROTEIN SEC20"/>
    <property type="match status" value="1"/>
</dbReference>
<dbReference type="AlphaFoldDB" id="A0A8S1DEC9"/>
<organism evidence="2 3">
    <name type="scientific">Cloeon dipterum</name>
    <dbReference type="NCBI Taxonomy" id="197152"/>
    <lineage>
        <taxon>Eukaryota</taxon>
        <taxon>Metazoa</taxon>
        <taxon>Ecdysozoa</taxon>
        <taxon>Arthropoda</taxon>
        <taxon>Hexapoda</taxon>
        <taxon>Insecta</taxon>
        <taxon>Pterygota</taxon>
        <taxon>Palaeoptera</taxon>
        <taxon>Ephemeroptera</taxon>
        <taxon>Pisciforma</taxon>
        <taxon>Baetidae</taxon>
        <taxon>Cloeon</taxon>
    </lineage>
</organism>
<dbReference type="PANTHER" id="PTHR12825">
    <property type="entry name" value="BNIP1-RELATED"/>
    <property type="match status" value="1"/>
</dbReference>
<protein>
    <submittedName>
        <fullName evidence="2">Uncharacterized protein</fullName>
    </submittedName>
</protein>
<evidence type="ECO:0000256" key="1">
    <source>
        <dbReference type="SAM" id="Coils"/>
    </source>
</evidence>
<accession>A0A8S1DEC9</accession>
<name>A0A8S1DEC9_9INSE</name>
<sequence length="185" mass="21006">MHRLQNRENVSLFADVTRQEIINQSLQVQALIQELQSCAGPQETLDAISLEVRTRIAALRKHIQELEGLADELDVEKDRLQLLEESKSHRQMLTSSQTAFRNATVACQHVIDKTNQEQLFSSDKEPMSARKRLNKDKQSMANASANVTDHLLSISRHLAETNQRSADTLENLGGIFTILTIYRQK</sequence>
<feature type="coiled-coil region" evidence="1">
    <location>
        <begin position="56"/>
        <end position="86"/>
    </location>
</feature>
<keyword evidence="3" id="KW-1185">Reference proteome</keyword>
<comment type="caution">
    <text evidence="2">The sequence shown here is derived from an EMBL/GenBank/DDBJ whole genome shotgun (WGS) entry which is preliminary data.</text>
</comment>
<dbReference type="OrthoDB" id="46868at2759"/>
<gene>
    <name evidence="2" type="ORF">CLODIP_2_CD00560</name>
</gene>
<dbReference type="GO" id="GO:0006890">
    <property type="term" value="P:retrograde vesicle-mediated transport, Golgi to endoplasmic reticulum"/>
    <property type="evidence" value="ECO:0007669"/>
    <property type="project" value="InterPro"/>
</dbReference>
<dbReference type="InterPro" id="IPR005606">
    <property type="entry name" value="Sec20"/>
</dbReference>
<reference evidence="2 3" key="1">
    <citation type="submission" date="2020-04" db="EMBL/GenBank/DDBJ databases">
        <authorList>
            <person name="Alioto T."/>
            <person name="Alioto T."/>
            <person name="Gomez Garrido J."/>
        </authorList>
    </citation>
    <scope>NUCLEOTIDE SEQUENCE [LARGE SCALE GENOMIC DNA]</scope>
</reference>
<keyword evidence="1" id="KW-0175">Coiled coil</keyword>
<evidence type="ECO:0000313" key="3">
    <source>
        <dbReference type="Proteomes" id="UP000494165"/>
    </source>
</evidence>
<dbReference type="GO" id="GO:0005783">
    <property type="term" value="C:endoplasmic reticulum"/>
    <property type="evidence" value="ECO:0007669"/>
    <property type="project" value="TreeGrafter"/>
</dbReference>
<dbReference type="Proteomes" id="UP000494165">
    <property type="component" value="Unassembled WGS sequence"/>
</dbReference>